<evidence type="ECO:0000313" key="1">
    <source>
        <dbReference type="EMBL" id="PPR00968.1"/>
    </source>
</evidence>
<reference evidence="1 2" key="1">
    <citation type="journal article" date="2018" name="Evol. Lett.">
        <title>Horizontal gene cluster transfer increased hallucinogenic mushroom diversity.</title>
        <authorList>
            <person name="Reynolds H.T."/>
            <person name="Vijayakumar V."/>
            <person name="Gluck-Thaler E."/>
            <person name="Korotkin H.B."/>
            <person name="Matheny P.B."/>
            <person name="Slot J.C."/>
        </authorList>
    </citation>
    <scope>NUCLEOTIDE SEQUENCE [LARGE SCALE GENOMIC DNA]</scope>
    <source>
        <strain evidence="1 2">SRW20</strain>
    </source>
</reference>
<dbReference type="EMBL" id="NHYE01000976">
    <property type="protein sequence ID" value="PPR00968.1"/>
    <property type="molecule type" value="Genomic_DNA"/>
</dbReference>
<proteinExistence type="predicted"/>
<accession>A0A409YDB2</accession>
<name>A0A409YDB2_9AGAR</name>
<evidence type="ECO:0000313" key="2">
    <source>
        <dbReference type="Proteomes" id="UP000284706"/>
    </source>
</evidence>
<keyword evidence="2" id="KW-1185">Reference proteome</keyword>
<gene>
    <name evidence="1" type="ORF">CVT26_015560</name>
</gene>
<dbReference type="InParanoid" id="A0A409YDB2"/>
<comment type="caution">
    <text evidence="1">The sequence shown here is derived from an EMBL/GenBank/DDBJ whole genome shotgun (WGS) entry which is preliminary data.</text>
</comment>
<dbReference type="AlphaFoldDB" id="A0A409YDB2"/>
<organism evidence="1 2">
    <name type="scientific">Gymnopilus dilepis</name>
    <dbReference type="NCBI Taxonomy" id="231916"/>
    <lineage>
        <taxon>Eukaryota</taxon>
        <taxon>Fungi</taxon>
        <taxon>Dikarya</taxon>
        <taxon>Basidiomycota</taxon>
        <taxon>Agaricomycotina</taxon>
        <taxon>Agaricomycetes</taxon>
        <taxon>Agaricomycetidae</taxon>
        <taxon>Agaricales</taxon>
        <taxon>Agaricineae</taxon>
        <taxon>Hymenogastraceae</taxon>
        <taxon>Gymnopilus</taxon>
    </lineage>
</organism>
<sequence length="154" mass="16641">MLVKCFSAQFVEDLQAQPSINLWDSGMALLPCHCSFLPEREAPSANDKEVLDPSSTLSLVITSLCYHVRLVLKLVPKFLTGYRCQKQFDDARPAYTDAMLATAPACVAIDAVAAHLGCMDSINDASSSQSMYFDQPTSTAAQAPSTTSIPRSGF</sequence>
<dbReference type="Proteomes" id="UP000284706">
    <property type="component" value="Unassembled WGS sequence"/>
</dbReference>
<protein>
    <submittedName>
        <fullName evidence="1">Uncharacterized protein</fullName>
    </submittedName>
</protein>